<protein>
    <submittedName>
        <fullName evidence="2">Uncharacterized protein</fullName>
    </submittedName>
</protein>
<name>A0A246JNW5_9BURK</name>
<evidence type="ECO:0000256" key="1">
    <source>
        <dbReference type="SAM" id="Phobius"/>
    </source>
</evidence>
<feature type="transmembrane region" description="Helical" evidence="1">
    <location>
        <begin position="47"/>
        <end position="66"/>
    </location>
</feature>
<keyword evidence="1" id="KW-1133">Transmembrane helix</keyword>
<reference evidence="2 3" key="1">
    <citation type="journal article" date="2008" name="Int. J. Syst. Evol. Microbiol.">
        <title>Description of Roseateles aquatilis sp. nov. and Roseateles terrae sp. nov., in the class Betaproteobacteria, and emended description of the genus Roseateles.</title>
        <authorList>
            <person name="Gomila M."/>
            <person name="Bowien B."/>
            <person name="Falsen E."/>
            <person name="Moore E.R."/>
            <person name="Lalucat J."/>
        </authorList>
    </citation>
    <scope>NUCLEOTIDE SEQUENCE [LARGE SCALE GENOMIC DNA]</scope>
    <source>
        <strain evidence="2 3">CCUG 48205</strain>
    </source>
</reference>
<keyword evidence="3" id="KW-1185">Reference proteome</keyword>
<gene>
    <name evidence="2" type="ORF">CDN99_05295</name>
</gene>
<keyword evidence="1" id="KW-0472">Membrane</keyword>
<evidence type="ECO:0000313" key="2">
    <source>
        <dbReference type="EMBL" id="OWQ93849.1"/>
    </source>
</evidence>
<dbReference type="OrthoDB" id="8910636at2"/>
<proteinExistence type="predicted"/>
<dbReference type="RefSeq" id="WP_088383179.1">
    <property type="nucleotide sequence ID" value="NZ_NIOF01000001.1"/>
</dbReference>
<comment type="caution">
    <text evidence="2">The sequence shown here is derived from an EMBL/GenBank/DDBJ whole genome shotgun (WGS) entry which is preliminary data.</text>
</comment>
<dbReference type="AlphaFoldDB" id="A0A246JNW5"/>
<dbReference type="EMBL" id="NIOF01000001">
    <property type="protein sequence ID" value="OWQ93849.1"/>
    <property type="molecule type" value="Genomic_DNA"/>
</dbReference>
<dbReference type="Proteomes" id="UP000197468">
    <property type="component" value="Unassembled WGS sequence"/>
</dbReference>
<accession>A0A246JNW5</accession>
<evidence type="ECO:0000313" key="3">
    <source>
        <dbReference type="Proteomes" id="UP000197468"/>
    </source>
</evidence>
<organism evidence="2 3">
    <name type="scientific">Roseateles aquatilis</name>
    <dbReference type="NCBI Taxonomy" id="431061"/>
    <lineage>
        <taxon>Bacteria</taxon>
        <taxon>Pseudomonadati</taxon>
        <taxon>Pseudomonadota</taxon>
        <taxon>Betaproteobacteria</taxon>
        <taxon>Burkholderiales</taxon>
        <taxon>Sphaerotilaceae</taxon>
        <taxon>Roseateles</taxon>
    </lineage>
</organism>
<feature type="transmembrane region" description="Helical" evidence="1">
    <location>
        <begin position="16"/>
        <end position="35"/>
    </location>
</feature>
<sequence>MSNAAVPGPAAALKSALESAFIALLVGGVCLWFLISDTAGAEDVDSARATMFSIGLFAACCAHWVYMGLALKRAGRGVFWWMVAMVLLVPFASVVLGILLYNQAQEIEQQALQAQGQDGAGRAA</sequence>
<keyword evidence="1" id="KW-0812">Transmembrane</keyword>
<feature type="transmembrane region" description="Helical" evidence="1">
    <location>
        <begin position="78"/>
        <end position="101"/>
    </location>
</feature>